<feature type="region of interest" description="Disordered" evidence="1">
    <location>
        <begin position="1"/>
        <end position="30"/>
    </location>
</feature>
<dbReference type="EMBL" id="MW122884">
    <property type="protein sequence ID" value="QOV09138.1"/>
    <property type="molecule type" value="Genomic_DNA"/>
</dbReference>
<dbReference type="InterPro" id="IPR038765">
    <property type="entry name" value="Papain-like_cys_pep_sf"/>
</dbReference>
<dbReference type="AlphaFoldDB" id="A0A871YDR5"/>
<dbReference type="SUPFAM" id="SSF54001">
    <property type="entry name" value="Cysteine proteinases"/>
    <property type="match status" value="1"/>
</dbReference>
<dbReference type="Gene3D" id="3.10.620.30">
    <property type="match status" value="1"/>
</dbReference>
<proteinExistence type="predicted"/>
<dbReference type="Pfam" id="PF01841">
    <property type="entry name" value="Transglut_core"/>
    <property type="match status" value="1"/>
</dbReference>
<dbReference type="PANTHER" id="PTHR33490:SF3">
    <property type="entry name" value="CONSERVED INTEGRAL MEMBRANE PROTEIN"/>
    <property type="match status" value="1"/>
</dbReference>
<keyword evidence="2" id="KW-0812">Transmembrane</keyword>
<dbReference type="PANTHER" id="PTHR33490">
    <property type="entry name" value="BLR5614 PROTEIN-RELATED"/>
    <property type="match status" value="1"/>
</dbReference>
<evidence type="ECO:0000313" key="4">
    <source>
        <dbReference type="EMBL" id="QOV09138.1"/>
    </source>
</evidence>
<sequence>MSSQNAPTASRPLPPPPPDWQTEEISPPKRKSNWPVKVVAILIVLLLLFLILFYTPIGKDFMAGLTGDTYAASSDFTVQREITIDISSGEINWVCDIPVPKSISGGSIQAIESAVPSPLVSPTESDGSEWIEWTGTDDSFVTLSMTYRASVKTVIWDISPEESGMASDIPEDLLESQGGNEWAVLDSNDIPTGEYKIWPDNSEITELSDSLTSPELTVLENTRSIYDYLRDNLDYRTVPGSEPKSCLDTLEDGTGDCDDQSMLLISLLRAAGIPAWLAFGVLYDGGSDAWGAHAWAEVYMPLADGNGGSVVIDIVNDEFLVRNCNRLEEWKSDGNGEHLSDYYHILSYNYTLANPHQQPPDVDIGDEYSGEYDASAERVYATIRFLEIREDVSKCELASRKVF</sequence>
<reference evidence="4" key="1">
    <citation type="submission" date="2020-10" db="EMBL/GenBank/DDBJ databases">
        <title>Diverse heliorhodopsins detected via functional metagenomics in peat lake Actinobacteria, Chloroflexi and Archaea.</title>
        <authorList>
            <person name="Chazan A."/>
            <person name="Rozenberg A."/>
            <person name="Tahan R."/>
            <person name="Mannen K."/>
            <person name="Nagata T."/>
            <person name="Yaish S."/>
            <person name="Larom S."/>
            <person name="Kandori H."/>
            <person name="Inoue K."/>
            <person name="Beja O."/>
            <person name="Pushkarev A."/>
        </authorList>
    </citation>
    <scope>NUCLEOTIDE SEQUENCE</scope>
</reference>
<keyword evidence="2" id="KW-1133">Transmembrane helix</keyword>
<name>A0A871YDR5_9ARCH</name>
<feature type="transmembrane region" description="Helical" evidence="2">
    <location>
        <begin position="34"/>
        <end position="54"/>
    </location>
</feature>
<gene>
    <name evidence="4" type="ORF">HULAa36F11_00021</name>
</gene>
<evidence type="ECO:0000256" key="1">
    <source>
        <dbReference type="SAM" id="MobiDB-lite"/>
    </source>
</evidence>
<evidence type="ECO:0000259" key="3">
    <source>
        <dbReference type="SMART" id="SM00460"/>
    </source>
</evidence>
<protein>
    <recommendedName>
        <fullName evidence="3">Transglutaminase-like domain-containing protein</fullName>
    </recommendedName>
</protein>
<keyword evidence="2" id="KW-0472">Membrane</keyword>
<dbReference type="InterPro" id="IPR002931">
    <property type="entry name" value="Transglutaminase-like"/>
</dbReference>
<feature type="domain" description="Transglutaminase-like" evidence="3">
    <location>
        <begin position="249"/>
        <end position="316"/>
    </location>
</feature>
<dbReference type="SMART" id="SM00460">
    <property type="entry name" value="TGc"/>
    <property type="match status" value="1"/>
</dbReference>
<evidence type="ECO:0000256" key="2">
    <source>
        <dbReference type="SAM" id="Phobius"/>
    </source>
</evidence>
<accession>A0A871YDR5</accession>
<organism evidence="4">
    <name type="scientific">uncultured Thermoplasmata archaeon</name>
    <dbReference type="NCBI Taxonomy" id="376542"/>
    <lineage>
        <taxon>Archaea</taxon>
        <taxon>Methanobacteriati</taxon>
        <taxon>Thermoplasmatota</taxon>
        <taxon>Thermoplasmata</taxon>
        <taxon>environmental samples</taxon>
    </lineage>
</organism>